<dbReference type="PANTHER" id="PTHR43546:SF3">
    <property type="entry name" value="UPF0173 METAL-DEPENDENT HYDROLASE MJ1163"/>
    <property type="match status" value="1"/>
</dbReference>
<dbReference type="InterPro" id="IPR050114">
    <property type="entry name" value="UPF0173_UPF0282_UlaG_hydrolase"/>
</dbReference>
<dbReference type="PANTHER" id="PTHR43546">
    <property type="entry name" value="UPF0173 METAL-DEPENDENT HYDROLASE MJ1163-RELATED"/>
    <property type="match status" value="1"/>
</dbReference>
<reference evidence="2" key="1">
    <citation type="submission" date="2006-10" db="EMBL/GenBank/DDBJ databases">
        <title>Complete sequence of Solibacter usitatus Ellin6076.</title>
        <authorList>
            <consortium name="US DOE Joint Genome Institute"/>
            <person name="Copeland A."/>
            <person name="Lucas S."/>
            <person name="Lapidus A."/>
            <person name="Barry K."/>
            <person name="Detter J.C."/>
            <person name="Glavina del Rio T."/>
            <person name="Hammon N."/>
            <person name="Israni S."/>
            <person name="Dalin E."/>
            <person name="Tice H."/>
            <person name="Pitluck S."/>
            <person name="Thompson L.S."/>
            <person name="Brettin T."/>
            <person name="Bruce D."/>
            <person name="Han C."/>
            <person name="Tapia R."/>
            <person name="Gilna P."/>
            <person name="Schmutz J."/>
            <person name="Larimer F."/>
            <person name="Land M."/>
            <person name="Hauser L."/>
            <person name="Kyrpides N."/>
            <person name="Mikhailova N."/>
            <person name="Janssen P.H."/>
            <person name="Kuske C.R."/>
            <person name="Richardson P."/>
        </authorList>
    </citation>
    <scope>NUCLEOTIDE SEQUENCE</scope>
    <source>
        <strain evidence="2">Ellin6076</strain>
    </source>
</reference>
<gene>
    <name evidence="2" type="ordered locus">Acid_1651</name>
</gene>
<dbReference type="STRING" id="234267.Acid_1651"/>
<evidence type="ECO:0000313" key="2">
    <source>
        <dbReference type="EMBL" id="ABJ82641.1"/>
    </source>
</evidence>
<evidence type="ECO:0000256" key="1">
    <source>
        <dbReference type="SAM" id="SignalP"/>
    </source>
</evidence>
<dbReference type="EMBL" id="CP000473">
    <property type="protein sequence ID" value="ABJ82641.1"/>
    <property type="molecule type" value="Genomic_DNA"/>
</dbReference>
<sequence precursor="true">MKRIASVLLAAAAAFGAAPEEFTTAKGPAQIIPIQHASLMLKAGGKVMYVDPAQGAYDGLPQADYILITDIHGDHMAPAVVAKLKKAGTVIVTPKSAADKFPGAVVMANGEAKAIGEFQVEAIPMYNLKPAADGTVYHEKGRGNGYIVTFGGKRFYFAGDTEGTPEMRALKNIDVAFIPMNLPYTMTPRDAADAVKAFHPAVVYPYHYRGQDTAIFAKALEGTGIDVRLRDWYGK</sequence>
<dbReference type="eggNOG" id="COG2220">
    <property type="taxonomic scope" value="Bacteria"/>
</dbReference>
<keyword evidence="1" id="KW-0732">Signal</keyword>
<dbReference type="AlphaFoldDB" id="Q028B6"/>
<organism evidence="2">
    <name type="scientific">Solibacter usitatus (strain Ellin6076)</name>
    <dbReference type="NCBI Taxonomy" id="234267"/>
    <lineage>
        <taxon>Bacteria</taxon>
        <taxon>Pseudomonadati</taxon>
        <taxon>Acidobacteriota</taxon>
        <taxon>Terriglobia</taxon>
        <taxon>Bryobacterales</taxon>
        <taxon>Solibacteraceae</taxon>
        <taxon>Candidatus Solibacter</taxon>
    </lineage>
</organism>
<feature type="chain" id="PRO_5004163280" evidence="1">
    <location>
        <begin position="18"/>
        <end position="235"/>
    </location>
</feature>
<dbReference type="SUPFAM" id="SSF56281">
    <property type="entry name" value="Metallo-hydrolase/oxidoreductase"/>
    <property type="match status" value="1"/>
</dbReference>
<feature type="signal peptide" evidence="1">
    <location>
        <begin position="1"/>
        <end position="17"/>
    </location>
</feature>
<dbReference type="KEGG" id="sus:Acid_1651"/>
<dbReference type="HOGENOM" id="CLU_070010_0_0_0"/>
<protein>
    <submittedName>
        <fullName evidence="2">Putative metal-dependent hydrolase</fullName>
    </submittedName>
</protein>
<proteinExistence type="predicted"/>
<dbReference type="OrthoDB" id="9789133at2"/>
<dbReference type="InParanoid" id="Q028B6"/>
<keyword evidence="2" id="KW-0378">Hydrolase</keyword>
<name>Q028B6_SOLUE</name>
<accession>Q028B6</accession>
<dbReference type="Gene3D" id="3.60.15.10">
    <property type="entry name" value="Ribonuclease Z/Hydroxyacylglutathione hydrolase-like"/>
    <property type="match status" value="1"/>
</dbReference>
<dbReference type="InterPro" id="IPR036866">
    <property type="entry name" value="RibonucZ/Hydroxyglut_hydro"/>
</dbReference>
<dbReference type="GO" id="GO:0016787">
    <property type="term" value="F:hydrolase activity"/>
    <property type="evidence" value="ECO:0007669"/>
    <property type="project" value="UniProtKB-KW"/>
</dbReference>
<dbReference type="Pfam" id="PF13483">
    <property type="entry name" value="Lactamase_B_3"/>
    <property type="match status" value="1"/>
</dbReference>